<evidence type="ECO:0000256" key="5">
    <source>
        <dbReference type="ARBA" id="ARBA00022970"/>
    </source>
</evidence>
<dbReference type="AlphaFoldDB" id="A0A1R3X0L5"/>
<evidence type="ECO:0000259" key="6">
    <source>
        <dbReference type="PROSITE" id="PS50893"/>
    </source>
</evidence>
<dbReference type="RefSeq" id="WP_076649513.1">
    <property type="nucleotide sequence ID" value="NZ_FTPS01000001.1"/>
</dbReference>
<name>A0A1R3X0L5_9RHOB</name>
<comment type="similarity">
    <text evidence="1">Belongs to the ABC transporter superfamily.</text>
</comment>
<dbReference type="Proteomes" id="UP000192455">
    <property type="component" value="Unassembled WGS sequence"/>
</dbReference>
<dbReference type="SMART" id="SM00382">
    <property type="entry name" value="AAA"/>
    <property type="match status" value="1"/>
</dbReference>
<dbReference type="CDD" id="cd03224">
    <property type="entry name" value="ABC_TM1139_LivF_branched"/>
    <property type="match status" value="1"/>
</dbReference>
<evidence type="ECO:0000256" key="3">
    <source>
        <dbReference type="ARBA" id="ARBA00022741"/>
    </source>
</evidence>
<evidence type="ECO:0000256" key="2">
    <source>
        <dbReference type="ARBA" id="ARBA00022448"/>
    </source>
</evidence>
<dbReference type="GO" id="GO:0016887">
    <property type="term" value="F:ATP hydrolysis activity"/>
    <property type="evidence" value="ECO:0007669"/>
    <property type="project" value="InterPro"/>
</dbReference>
<keyword evidence="5" id="KW-0029">Amino-acid transport</keyword>
<reference evidence="7 8" key="1">
    <citation type="submission" date="2017-01" db="EMBL/GenBank/DDBJ databases">
        <authorList>
            <person name="Mah S.A."/>
            <person name="Swanson W.J."/>
            <person name="Moy G.W."/>
            <person name="Vacquier V.D."/>
        </authorList>
    </citation>
    <scope>NUCLEOTIDE SEQUENCE [LARGE SCALE GENOMIC DNA]</scope>
    <source>
        <strain evidence="7 8">DSM 21219</strain>
    </source>
</reference>
<dbReference type="GO" id="GO:0015658">
    <property type="term" value="F:branched-chain amino acid transmembrane transporter activity"/>
    <property type="evidence" value="ECO:0007669"/>
    <property type="project" value="TreeGrafter"/>
</dbReference>
<evidence type="ECO:0000256" key="4">
    <source>
        <dbReference type="ARBA" id="ARBA00022840"/>
    </source>
</evidence>
<dbReference type="SUPFAM" id="SSF52540">
    <property type="entry name" value="P-loop containing nucleoside triphosphate hydrolases"/>
    <property type="match status" value="1"/>
</dbReference>
<keyword evidence="8" id="KW-1185">Reference proteome</keyword>
<evidence type="ECO:0000313" key="8">
    <source>
        <dbReference type="Proteomes" id="UP000192455"/>
    </source>
</evidence>
<organism evidence="7 8">
    <name type="scientific">Pontibaca methylaminivorans</name>
    <dbReference type="NCBI Taxonomy" id="515897"/>
    <lineage>
        <taxon>Bacteria</taxon>
        <taxon>Pseudomonadati</taxon>
        <taxon>Pseudomonadota</taxon>
        <taxon>Alphaproteobacteria</taxon>
        <taxon>Rhodobacterales</taxon>
        <taxon>Roseobacteraceae</taxon>
        <taxon>Pontibaca</taxon>
    </lineage>
</organism>
<accession>A0A1R3X0L5</accession>
<dbReference type="InterPro" id="IPR027417">
    <property type="entry name" value="P-loop_NTPase"/>
</dbReference>
<dbReference type="PANTHER" id="PTHR43820:SF5">
    <property type="entry name" value="HIGH-AFFINITY BRANCHED-CHAIN AMINO ACID TRANSPORT ATP-BINDING PROTEIN"/>
    <property type="match status" value="1"/>
</dbReference>
<dbReference type="PANTHER" id="PTHR43820">
    <property type="entry name" value="HIGH-AFFINITY BRANCHED-CHAIN AMINO ACID TRANSPORT ATP-BINDING PROTEIN LIVF"/>
    <property type="match status" value="1"/>
</dbReference>
<proteinExistence type="inferred from homology"/>
<dbReference type="InterPro" id="IPR003593">
    <property type="entry name" value="AAA+_ATPase"/>
</dbReference>
<dbReference type="OrthoDB" id="9806149at2"/>
<dbReference type="STRING" id="515897.SAMN05421849_1772"/>
<feature type="domain" description="ABC transporter" evidence="6">
    <location>
        <begin position="7"/>
        <end position="236"/>
    </location>
</feature>
<keyword evidence="4 7" id="KW-0067">ATP-binding</keyword>
<sequence length="236" mass="25313">MTDEALLRLTNLHSGYGKVKIVEDISFAVKRGEILAIIGRNGVGKTTLMRSLIGQIPVHSGTIELAGRPITNLSVPRRAALGMGYVPQGREIFGKLSVAANLELGQGVGAAKELNLKAAFDYFPILEKRLQQPAGSMSGGEQQQLAIARIIVGQPQIMLLDEPSEGVQPSIVQDIGRAIMRLSAERGLTIVIVEQNLSLIQMVADRCLVMDKGQIIAEIPPAALADPETARTYLAI</sequence>
<dbReference type="EMBL" id="FTPS01000001">
    <property type="protein sequence ID" value="SIT82771.1"/>
    <property type="molecule type" value="Genomic_DNA"/>
</dbReference>
<keyword evidence="3" id="KW-0547">Nucleotide-binding</keyword>
<dbReference type="GO" id="GO:0005524">
    <property type="term" value="F:ATP binding"/>
    <property type="evidence" value="ECO:0007669"/>
    <property type="project" value="UniProtKB-KW"/>
</dbReference>
<dbReference type="Pfam" id="PF00005">
    <property type="entry name" value="ABC_tran"/>
    <property type="match status" value="1"/>
</dbReference>
<dbReference type="InterPro" id="IPR003439">
    <property type="entry name" value="ABC_transporter-like_ATP-bd"/>
</dbReference>
<dbReference type="Gene3D" id="3.40.50.300">
    <property type="entry name" value="P-loop containing nucleotide triphosphate hydrolases"/>
    <property type="match status" value="1"/>
</dbReference>
<dbReference type="PROSITE" id="PS50893">
    <property type="entry name" value="ABC_TRANSPORTER_2"/>
    <property type="match status" value="1"/>
</dbReference>
<evidence type="ECO:0000256" key="1">
    <source>
        <dbReference type="ARBA" id="ARBA00005417"/>
    </source>
</evidence>
<protein>
    <submittedName>
        <fullName evidence="7">Amino acid/amide ABC transporter ATP-binding protein 2, HAAT family</fullName>
    </submittedName>
</protein>
<dbReference type="InterPro" id="IPR052156">
    <property type="entry name" value="BCAA_Transport_ATP-bd_LivF"/>
</dbReference>
<dbReference type="GO" id="GO:0015807">
    <property type="term" value="P:L-amino acid transport"/>
    <property type="evidence" value="ECO:0007669"/>
    <property type="project" value="TreeGrafter"/>
</dbReference>
<keyword evidence="2" id="KW-0813">Transport</keyword>
<gene>
    <name evidence="7" type="ORF">SAMN05421849_1772</name>
</gene>
<evidence type="ECO:0000313" key="7">
    <source>
        <dbReference type="EMBL" id="SIT82771.1"/>
    </source>
</evidence>